<dbReference type="Proteomes" id="UP000636891">
    <property type="component" value="Unassembled WGS sequence"/>
</dbReference>
<gene>
    <name evidence="3" type="ORF">H8S08_10285</name>
</gene>
<evidence type="ECO:0000313" key="4">
    <source>
        <dbReference type="Proteomes" id="UP000636891"/>
    </source>
</evidence>
<dbReference type="EMBL" id="JACOOK010000005">
    <property type="protein sequence ID" value="MBC5617399.1"/>
    <property type="molecule type" value="Genomic_DNA"/>
</dbReference>
<dbReference type="InterPro" id="IPR012878">
    <property type="entry name" value="Beta-AFase-like_GH127_cat"/>
</dbReference>
<dbReference type="Pfam" id="PF20736">
    <property type="entry name" value="Glyco_hydro127M"/>
    <property type="match status" value="1"/>
</dbReference>
<dbReference type="SUPFAM" id="SSF48208">
    <property type="entry name" value="Six-hairpin glycosidases"/>
    <property type="match status" value="1"/>
</dbReference>
<name>A0ABR7CP08_9BACT</name>
<evidence type="ECO:0000313" key="3">
    <source>
        <dbReference type="EMBL" id="MBC5617399.1"/>
    </source>
</evidence>
<dbReference type="InterPro" id="IPR008928">
    <property type="entry name" value="6-hairpin_glycosidase_sf"/>
</dbReference>
<dbReference type="Pfam" id="PF07944">
    <property type="entry name" value="Beta-AFase-like_GH127_cat"/>
    <property type="match status" value="1"/>
</dbReference>
<accession>A0ABR7CP08</accession>
<dbReference type="InterPro" id="IPR049046">
    <property type="entry name" value="Beta-AFase-like_GH127_middle"/>
</dbReference>
<proteinExistence type="predicted"/>
<evidence type="ECO:0000259" key="2">
    <source>
        <dbReference type="Pfam" id="PF20736"/>
    </source>
</evidence>
<dbReference type="InterPro" id="IPR049174">
    <property type="entry name" value="Beta-AFase-like"/>
</dbReference>
<feature type="domain" description="Non-reducing end beta-L-arabinofuranosidase-like GH127 middle" evidence="2">
    <location>
        <begin position="420"/>
        <end position="515"/>
    </location>
</feature>
<sequence length="624" mass="70749">MKYLRHLFCSAFFCAVFSASGEEMPNILRNEALSFEVGGHVGERLSANEKTWLVPLLENNPDLFGAFLRPDSNTLFKCMWHGEFPGKILAGVAQTYLATRNPATLTVGRRMTELLARSQRSDGYLGPWSDRERFDNPPEKWDTWGHYHCLYGLYQWYRVTGDRQALEVVCRAADCLYDYFILGKRTFASQNWGECNFAASHMFALLYEQTRDPRYLQAAEYIVRTEWTLPYHDFYTNSTLSCNWLESSLAGTPFCYSAQKRWESLYTLTTLAVLYRVTGNRDYADAMESLWWGIVSHDRHNTGSFGTGEGATGDIYGAGSETCNTVAWMTFSTEYLKLSKNSYVADELELSYFNATLGSQLGDKEFVYMNSSDGQRVSSQIELAPHSYEGGREMNCCQASGNRGLSQFTQWGVLNDDRDIYLNYYGQSNVRTLTPKGHPIGIVQQTDYPKSGSVRITLDPGRAERFGLNLRIPVWSSRASVRMNGVPCSGVTPGHYYRLERKWRSGDVVELDLDMRVHYWVGDGNMAGRTSVYYGPVLLSVAKPSEEAVKYRFTPESFDALAFEKRPGHWFYARVATADGHTVAVEDYAAKPANTPYTTWLNVDTGLTPVVFSRDTIPVWSNRP</sequence>
<dbReference type="Gene3D" id="1.50.10.10">
    <property type="match status" value="1"/>
</dbReference>
<dbReference type="GO" id="GO:0016787">
    <property type="term" value="F:hydrolase activity"/>
    <property type="evidence" value="ECO:0007669"/>
    <property type="project" value="UniProtKB-KW"/>
</dbReference>
<reference evidence="3 4" key="1">
    <citation type="submission" date="2020-08" db="EMBL/GenBank/DDBJ databases">
        <title>Genome public.</title>
        <authorList>
            <person name="Liu C."/>
            <person name="Sun Q."/>
        </authorList>
    </citation>
    <scope>NUCLEOTIDE SEQUENCE [LARGE SCALE GENOMIC DNA]</scope>
    <source>
        <strain evidence="3 4">New-7</strain>
    </source>
</reference>
<dbReference type="RefSeq" id="WP_118657058.1">
    <property type="nucleotide sequence ID" value="NZ_JACOOK010000005.1"/>
</dbReference>
<protein>
    <submittedName>
        <fullName evidence="3">Glycoside hydrolase family 127 protein</fullName>
    </submittedName>
</protein>
<comment type="caution">
    <text evidence="3">The sequence shown here is derived from an EMBL/GenBank/DDBJ whole genome shotgun (WGS) entry which is preliminary data.</text>
</comment>
<dbReference type="InterPro" id="IPR012341">
    <property type="entry name" value="6hp_glycosidase-like_sf"/>
</dbReference>
<evidence type="ECO:0000259" key="1">
    <source>
        <dbReference type="Pfam" id="PF07944"/>
    </source>
</evidence>
<dbReference type="PANTHER" id="PTHR43465">
    <property type="entry name" value="DUF1680 DOMAIN PROTEIN (AFU_ORTHOLOGUE AFUA_1G08910)"/>
    <property type="match status" value="1"/>
</dbReference>
<keyword evidence="4" id="KW-1185">Reference proteome</keyword>
<keyword evidence="3" id="KW-0378">Hydrolase</keyword>
<organism evidence="3 4">
    <name type="scientific">Alistipes hominis</name>
    <dbReference type="NCBI Taxonomy" id="2763015"/>
    <lineage>
        <taxon>Bacteria</taxon>
        <taxon>Pseudomonadati</taxon>
        <taxon>Bacteroidota</taxon>
        <taxon>Bacteroidia</taxon>
        <taxon>Bacteroidales</taxon>
        <taxon>Rikenellaceae</taxon>
        <taxon>Alistipes</taxon>
    </lineage>
</organism>
<feature type="domain" description="Non-reducing end beta-L-arabinofuranosidase-like GH127 catalytic" evidence="1">
    <location>
        <begin position="76"/>
        <end position="409"/>
    </location>
</feature>
<dbReference type="PANTHER" id="PTHR43465:SF2">
    <property type="entry name" value="DUF1680 DOMAIN PROTEIN (AFU_ORTHOLOGUE AFUA_1G08910)"/>
    <property type="match status" value="1"/>
</dbReference>